<dbReference type="Pfam" id="PF04293">
    <property type="entry name" value="SpoVR"/>
    <property type="match status" value="1"/>
</dbReference>
<proteinExistence type="predicted"/>
<accession>A0A1H7YHK9</accession>
<dbReference type="PANTHER" id="PTHR30029">
    <property type="entry name" value="STAGE V SPORULATION PROTEIN R"/>
    <property type="match status" value="1"/>
</dbReference>
<dbReference type="PANTHER" id="PTHR30029:SF2">
    <property type="entry name" value="STAGE V SPORULATION PROTEIN R"/>
    <property type="match status" value="1"/>
</dbReference>
<dbReference type="STRING" id="43775.SAMN04489760_11660"/>
<dbReference type="EMBL" id="FOBS01000016">
    <property type="protein sequence ID" value="SEM45600.1"/>
    <property type="molecule type" value="Genomic_DNA"/>
</dbReference>
<dbReference type="Proteomes" id="UP000198744">
    <property type="component" value="Unassembled WGS sequence"/>
</dbReference>
<dbReference type="AlphaFoldDB" id="A0A1H7YHK9"/>
<dbReference type="RefSeq" id="WP_093883809.1">
    <property type="nucleotide sequence ID" value="NZ_FOBS01000016.1"/>
</dbReference>
<dbReference type="InterPro" id="IPR007390">
    <property type="entry name" value="Spore_V_R"/>
</dbReference>
<dbReference type="InterPro" id="IPR056174">
    <property type="entry name" value="SpoVR_N"/>
</dbReference>
<evidence type="ECO:0000313" key="2">
    <source>
        <dbReference type="EMBL" id="SEM45600.1"/>
    </source>
</evidence>
<feature type="domain" description="SpoVR protein-like N-terminal" evidence="1">
    <location>
        <begin position="12"/>
        <end position="444"/>
    </location>
</feature>
<name>A0A1H7YHK9_9BACT</name>
<gene>
    <name evidence="2" type="ORF">SAMN04489760_11660</name>
</gene>
<evidence type="ECO:0000313" key="3">
    <source>
        <dbReference type="Proteomes" id="UP000198744"/>
    </source>
</evidence>
<sequence length="551" mass="65269">MELINQHTKGIMEGCKERARDAGLRFQNETLEYIVTNKDLLELGPKNMIPTLYDYWVHDVEVLHEKGKYELYPYNPYETVINTKPAISFYNDNNPDWLNVMIFYHVLAHIDFFQNNLLFRSTWDEDFTGQALADKRNIAMLRSEKGRWVDYVIEFTRGIDNLVDLFGELSLLNYPAEINASSRLNYYFDVFLQTVQQVSYSFYLKEIERYNKTLEAYGGMAESVFFSDTAKKYPEFEAMYGKQKREEEAPPRDLIQYLQEYSPFLQRPENIWMKTVMEIVRRTSLYFQPQIRTKILNEGWASYWHDILFMSDDRIKGNEVSYALVNAKVTALSRLGINPYALGMRLFSYLEDSAEKGRVSYEFHRLKDADQRRKYDLHTGQGRSFVFDVRENFTDFTFINTFVDQGFVDAHRLFVAGRRLNRQKGVWEYFVKSRKAEDYKQMLLNSLYHPPHVILDEEKGEGGSLYLNHQYEGKPLVKEYIANTLLGIEYLWGGKVMLETTELVKEAKEEDWKQAYQVPRYILADQETTEQMIPRRVLYTMDNRKLTRELL</sequence>
<organism evidence="2 3">
    <name type="scientific">Syntrophus gentianae</name>
    <dbReference type="NCBI Taxonomy" id="43775"/>
    <lineage>
        <taxon>Bacteria</taxon>
        <taxon>Pseudomonadati</taxon>
        <taxon>Thermodesulfobacteriota</taxon>
        <taxon>Syntrophia</taxon>
        <taxon>Syntrophales</taxon>
        <taxon>Syntrophaceae</taxon>
        <taxon>Syntrophus</taxon>
    </lineage>
</organism>
<reference evidence="2 3" key="1">
    <citation type="submission" date="2016-10" db="EMBL/GenBank/DDBJ databases">
        <authorList>
            <person name="de Groot N.N."/>
        </authorList>
    </citation>
    <scope>NUCLEOTIDE SEQUENCE [LARGE SCALE GENOMIC DNA]</scope>
    <source>
        <strain evidence="2 3">DSM 8423</strain>
    </source>
</reference>
<keyword evidence="3" id="KW-1185">Reference proteome</keyword>
<protein>
    <submittedName>
        <fullName evidence="2">Stage V sporulation protein R</fullName>
    </submittedName>
</protein>
<dbReference type="OrthoDB" id="9784270at2"/>
<evidence type="ECO:0000259" key="1">
    <source>
        <dbReference type="Pfam" id="PF04293"/>
    </source>
</evidence>